<comment type="similarity">
    <text evidence="3">Belongs to the class-II aminoacyl-tRNA synthetase family. Phe-tRNA synthetase alpha subunit type 2 subfamily.</text>
</comment>
<gene>
    <name evidence="15" type="ORF">CDCA_CDCA01G0148</name>
</gene>
<dbReference type="GO" id="GO:0000049">
    <property type="term" value="F:tRNA binding"/>
    <property type="evidence" value="ECO:0007669"/>
    <property type="project" value="InterPro"/>
</dbReference>
<evidence type="ECO:0000256" key="10">
    <source>
        <dbReference type="ARBA" id="ARBA00022842"/>
    </source>
</evidence>
<keyword evidence="9" id="KW-0067">ATP-binding</keyword>
<evidence type="ECO:0000256" key="13">
    <source>
        <dbReference type="ARBA" id="ARBA00030612"/>
    </source>
</evidence>
<dbReference type="FunFam" id="3.30.930.10:FF:000178">
    <property type="entry name" value="Phenylalanyl-tRNA synthetase subunit alpha"/>
    <property type="match status" value="1"/>
</dbReference>
<dbReference type="GO" id="GO:0004826">
    <property type="term" value="F:phenylalanine-tRNA ligase activity"/>
    <property type="evidence" value="ECO:0007669"/>
    <property type="project" value="UniProtKB-EC"/>
</dbReference>
<dbReference type="EC" id="6.1.1.20" evidence="4"/>
<dbReference type="InterPro" id="IPR045864">
    <property type="entry name" value="aa-tRNA-synth_II/BPL/LPL"/>
</dbReference>
<dbReference type="Pfam" id="PF01409">
    <property type="entry name" value="tRNA-synt_2d"/>
    <property type="match status" value="1"/>
</dbReference>
<evidence type="ECO:0000259" key="14">
    <source>
        <dbReference type="PROSITE" id="PS50862"/>
    </source>
</evidence>
<keyword evidence="16" id="KW-1185">Reference proteome</keyword>
<evidence type="ECO:0000313" key="16">
    <source>
        <dbReference type="Proteomes" id="UP001301350"/>
    </source>
</evidence>
<evidence type="ECO:0000256" key="11">
    <source>
        <dbReference type="ARBA" id="ARBA00022917"/>
    </source>
</evidence>
<evidence type="ECO:0000256" key="6">
    <source>
        <dbReference type="ARBA" id="ARBA00022598"/>
    </source>
</evidence>
<keyword evidence="5" id="KW-0963">Cytoplasm</keyword>
<dbReference type="GO" id="GO:0009328">
    <property type="term" value="C:phenylalanine-tRNA ligase complex"/>
    <property type="evidence" value="ECO:0007669"/>
    <property type="project" value="TreeGrafter"/>
</dbReference>
<dbReference type="InterPro" id="IPR006195">
    <property type="entry name" value="aa-tRNA-synth_II"/>
</dbReference>
<evidence type="ECO:0000256" key="12">
    <source>
        <dbReference type="ARBA" id="ARBA00023146"/>
    </source>
</evidence>
<keyword evidence="12" id="KW-0030">Aminoacyl-tRNA synthetase</keyword>
<dbReference type="NCBIfam" id="TIGR00468">
    <property type="entry name" value="pheS"/>
    <property type="match status" value="1"/>
</dbReference>
<dbReference type="GO" id="GO:0005524">
    <property type="term" value="F:ATP binding"/>
    <property type="evidence" value="ECO:0007669"/>
    <property type="project" value="UniProtKB-KW"/>
</dbReference>
<name>A0AAV9IQ75_CYACA</name>
<dbReference type="InterPro" id="IPR002319">
    <property type="entry name" value="Phenylalanyl-tRNA_Synthase"/>
</dbReference>
<evidence type="ECO:0000256" key="7">
    <source>
        <dbReference type="ARBA" id="ARBA00022723"/>
    </source>
</evidence>
<comment type="subcellular location">
    <subcellularLocation>
        <location evidence="2">Cytoplasm</location>
    </subcellularLocation>
</comment>
<dbReference type="PROSITE" id="PS50862">
    <property type="entry name" value="AA_TRNA_LIGASE_II"/>
    <property type="match status" value="1"/>
</dbReference>
<feature type="domain" description="Aminoacyl-transfer RNA synthetases class-II family profile" evidence="14">
    <location>
        <begin position="272"/>
        <end position="542"/>
    </location>
</feature>
<evidence type="ECO:0000256" key="2">
    <source>
        <dbReference type="ARBA" id="ARBA00004496"/>
    </source>
</evidence>
<dbReference type="CDD" id="cd00496">
    <property type="entry name" value="PheRS_alpha_core"/>
    <property type="match status" value="1"/>
</dbReference>
<evidence type="ECO:0000256" key="1">
    <source>
        <dbReference type="ARBA" id="ARBA00001946"/>
    </source>
</evidence>
<keyword evidence="8" id="KW-0547">Nucleotide-binding</keyword>
<keyword evidence="6" id="KW-0436">Ligase</keyword>
<dbReference type="NCBIfam" id="NF003210">
    <property type="entry name" value="PRK04172.1"/>
    <property type="match status" value="1"/>
</dbReference>
<evidence type="ECO:0000313" key="15">
    <source>
        <dbReference type="EMBL" id="KAK4534123.1"/>
    </source>
</evidence>
<dbReference type="GO" id="GO:0006432">
    <property type="term" value="P:phenylalanyl-tRNA aminoacylation"/>
    <property type="evidence" value="ECO:0007669"/>
    <property type="project" value="InterPro"/>
</dbReference>
<dbReference type="Gene3D" id="3.30.1370.240">
    <property type="match status" value="1"/>
</dbReference>
<dbReference type="InterPro" id="IPR004529">
    <property type="entry name" value="Phe-tRNA-synth_IIc_asu"/>
</dbReference>
<dbReference type="GO" id="GO:0005829">
    <property type="term" value="C:cytosol"/>
    <property type="evidence" value="ECO:0007669"/>
    <property type="project" value="TreeGrafter"/>
</dbReference>
<dbReference type="GO" id="GO:0046872">
    <property type="term" value="F:metal ion binding"/>
    <property type="evidence" value="ECO:0007669"/>
    <property type="project" value="UniProtKB-KW"/>
</dbReference>
<comment type="cofactor">
    <cofactor evidence="1">
        <name>Mg(2+)</name>
        <dbReference type="ChEBI" id="CHEBI:18420"/>
    </cofactor>
</comment>
<evidence type="ECO:0000256" key="9">
    <source>
        <dbReference type="ARBA" id="ARBA00022840"/>
    </source>
</evidence>
<dbReference type="Gene3D" id="3.30.930.10">
    <property type="entry name" value="Bira Bifunctional Protein, Domain 2"/>
    <property type="match status" value="1"/>
</dbReference>
<keyword evidence="7" id="KW-0479">Metal-binding</keyword>
<dbReference type="PANTHER" id="PTHR11538">
    <property type="entry name" value="PHENYLALANYL-TRNA SYNTHETASE"/>
    <property type="match status" value="1"/>
</dbReference>
<evidence type="ECO:0000256" key="4">
    <source>
        <dbReference type="ARBA" id="ARBA00012814"/>
    </source>
</evidence>
<proteinExistence type="inferred from homology"/>
<reference evidence="15 16" key="1">
    <citation type="submission" date="2022-07" db="EMBL/GenBank/DDBJ databases">
        <title>Genome-wide signatures of adaptation to extreme environments.</title>
        <authorList>
            <person name="Cho C.H."/>
            <person name="Yoon H.S."/>
        </authorList>
    </citation>
    <scope>NUCLEOTIDE SEQUENCE [LARGE SCALE GENOMIC DNA]</scope>
    <source>
        <strain evidence="15 16">DBV 063 E5</strain>
    </source>
</reference>
<dbReference type="Gene3D" id="1.10.10.2320">
    <property type="match status" value="1"/>
</dbReference>
<keyword evidence="11" id="KW-0648">Protein biosynthesis</keyword>
<dbReference type="AlphaFoldDB" id="A0AAV9IQ75"/>
<dbReference type="SUPFAM" id="SSF55681">
    <property type="entry name" value="Class II aaRS and biotin synthetases"/>
    <property type="match status" value="1"/>
</dbReference>
<organism evidence="15 16">
    <name type="scientific">Cyanidium caldarium</name>
    <name type="common">Red alga</name>
    <dbReference type="NCBI Taxonomy" id="2771"/>
    <lineage>
        <taxon>Eukaryota</taxon>
        <taxon>Rhodophyta</taxon>
        <taxon>Bangiophyceae</taxon>
        <taxon>Cyanidiales</taxon>
        <taxon>Cyanidiaceae</taxon>
        <taxon>Cyanidium</taxon>
    </lineage>
</organism>
<dbReference type="EMBL" id="JANCYW010000001">
    <property type="protein sequence ID" value="KAK4534123.1"/>
    <property type="molecule type" value="Genomic_DNA"/>
</dbReference>
<dbReference type="Gene3D" id="1.10.10.2330">
    <property type="match status" value="1"/>
</dbReference>
<keyword evidence="10" id="KW-0460">Magnesium</keyword>
<evidence type="ECO:0000256" key="8">
    <source>
        <dbReference type="ARBA" id="ARBA00022741"/>
    </source>
</evidence>
<evidence type="ECO:0000256" key="5">
    <source>
        <dbReference type="ARBA" id="ARBA00022490"/>
    </source>
</evidence>
<dbReference type="PANTHER" id="PTHR11538:SF40">
    <property type="entry name" value="PHENYLALANINE--TRNA LIGASE ALPHA SUBUNIT"/>
    <property type="match status" value="1"/>
</dbReference>
<evidence type="ECO:0000256" key="3">
    <source>
        <dbReference type="ARBA" id="ARBA00006703"/>
    </source>
</evidence>
<dbReference type="Proteomes" id="UP001301350">
    <property type="component" value="Unassembled WGS sequence"/>
</dbReference>
<accession>A0AAV9IQ75</accession>
<comment type="caution">
    <text evidence="15">The sequence shown here is derived from an EMBL/GenBank/DDBJ whole genome shotgun (WGS) entry which is preliminary data.</text>
</comment>
<protein>
    <recommendedName>
        <fullName evidence="4">phenylalanine--tRNA ligase</fullName>
        <ecNumber evidence="4">6.1.1.20</ecNumber>
    </recommendedName>
    <alternativeName>
        <fullName evidence="13">Phenylalanyl-tRNA synthetase alpha subunit</fullName>
    </alternativeName>
</protein>
<sequence length="549" mass="62399">MAHATESVRQALEQAVVAALEADGVIADTRTFCQTKDVEHEELVAVLNSMVRRDLVRLEALDAEAFYELTEEGQRYAEHGTPEHLLGAALRAAPASLPAVSDLPALLQQVSSSHGVADAEVAAADTWRQRATIGMQQGIKQGVFRLDKSQKPPRLVLAVAADDGWQRIHKLCAALRALQDRHADQETTDAATWETALRRGLVIKRLRKAYRARPGARFAEARVQQLTDLTRDMLLDHSWESVHFKPFNFAAPGTAPMEGGRLHPLLKVCEQFRRIFLEMGFTEMDRSHYVESSFWNFDALFQPQQHPARDAHDTFFLSEPASCVRLGDGDVREREYVERVRQVHERGGYGSLGYRYTWSEAEARTCILRTHTTAVSARMLYRIAQEQRERAPGSAFTPRRLFSIDRVFRNETLDATHLAEFHQVEGLVAAPHLSLADLKGIIAQFFRRIGMPRLRFKPAHNPYTEPSMEIFAFHPELNKWVEIGNSGIFRPEMLLPMQLPPEVRVIAWGLSVERPTMILYGMRNIRDLFGHRVDLNTIRHHPVCRIGWE</sequence>